<protein>
    <submittedName>
        <fullName evidence="1">Calmin</fullName>
    </submittedName>
</protein>
<keyword evidence="2" id="KW-1185">Reference proteome</keyword>
<dbReference type="AlphaFoldDB" id="A0A3N0XVH9"/>
<dbReference type="Proteomes" id="UP000281406">
    <property type="component" value="Unassembled WGS sequence"/>
</dbReference>
<dbReference type="OrthoDB" id="10017054at2759"/>
<reference evidence="1 2" key="1">
    <citation type="submission" date="2018-10" db="EMBL/GenBank/DDBJ databases">
        <title>Genome assembly for a Yunnan-Guizhou Plateau 3E fish, Anabarilius grahami (Regan), and its evolutionary and genetic applications.</title>
        <authorList>
            <person name="Jiang W."/>
        </authorList>
    </citation>
    <scope>NUCLEOTIDE SEQUENCE [LARGE SCALE GENOMIC DNA]</scope>
    <source>
        <strain evidence="1">AG-KIZ</strain>
        <tissue evidence="1">Muscle</tissue>
    </source>
</reference>
<evidence type="ECO:0000313" key="2">
    <source>
        <dbReference type="Proteomes" id="UP000281406"/>
    </source>
</evidence>
<gene>
    <name evidence="1" type="ORF">DPX16_15255</name>
</gene>
<organism evidence="1 2">
    <name type="scientific">Anabarilius grahami</name>
    <name type="common">Kanglang fish</name>
    <name type="synonym">Barilius grahami</name>
    <dbReference type="NCBI Taxonomy" id="495550"/>
    <lineage>
        <taxon>Eukaryota</taxon>
        <taxon>Metazoa</taxon>
        <taxon>Chordata</taxon>
        <taxon>Craniata</taxon>
        <taxon>Vertebrata</taxon>
        <taxon>Euteleostomi</taxon>
        <taxon>Actinopterygii</taxon>
        <taxon>Neopterygii</taxon>
        <taxon>Teleostei</taxon>
        <taxon>Ostariophysi</taxon>
        <taxon>Cypriniformes</taxon>
        <taxon>Xenocyprididae</taxon>
        <taxon>Xenocypridinae</taxon>
        <taxon>Xenocypridinae incertae sedis</taxon>
        <taxon>Anabarilius</taxon>
    </lineage>
</organism>
<evidence type="ECO:0000313" key="1">
    <source>
        <dbReference type="EMBL" id="ROJ78730.1"/>
    </source>
</evidence>
<sequence length="85" mass="10138">MAGHEWGDWFEREELIGQISDIRVQNLQVEKETKVTEQQNTGFWRKIVQTLDKVDKLSRMHVSTTCIRAHYQMAYTLKGYTLRKH</sequence>
<accession>A0A3N0XVH9</accession>
<name>A0A3N0XVH9_ANAGA</name>
<proteinExistence type="predicted"/>
<comment type="caution">
    <text evidence="1">The sequence shown here is derived from an EMBL/GenBank/DDBJ whole genome shotgun (WGS) entry which is preliminary data.</text>
</comment>
<dbReference type="EMBL" id="RJVU01059333">
    <property type="protein sequence ID" value="ROJ78730.1"/>
    <property type="molecule type" value="Genomic_DNA"/>
</dbReference>